<evidence type="ECO:0000256" key="4">
    <source>
        <dbReference type="ARBA" id="ARBA00023002"/>
    </source>
</evidence>
<dbReference type="GO" id="GO:0016614">
    <property type="term" value="F:oxidoreductase activity, acting on CH-OH group of donors"/>
    <property type="evidence" value="ECO:0007669"/>
    <property type="project" value="InterPro"/>
</dbReference>
<evidence type="ECO:0000313" key="6">
    <source>
        <dbReference type="EMBL" id="SDK00795.1"/>
    </source>
</evidence>
<dbReference type="Gene3D" id="3.50.50.60">
    <property type="entry name" value="FAD/NAD(P)-binding domain"/>
    <property type="match status" value="1"/>
</dbReference>
<feature type="domain" description="Glucose-methanol-choline oxidoreductase C-terminal" evidence="5">
    <location>
        <begin position="22"/>
        <end position="76"/>
    </location>
</feature>
<gene>
    <name evidence="6" type="ORF">SAMN05216187_10474</name>
</gene>
<evidence type="ECO:0000256" key="3">
    <source>
        <dbReference type="ARBA" id="ARBA00022827"/>
    </source>
</evidence>
<reference evidence="7" key="1">
    <citation type="submission" date="2016-10" db="EMBL/GenBank/DDBJ databases">
        <authorList>
            <person name="Varghese N."/>
            <person name="Submissions S."/>
        </authorList>
    </citation>
    <scope>NUCLEOTIDE SEQUENCE [LARGE SCALE GENOMIC DNA]</scope>
    <source>
        <strain evidence="7">CGMCC 1.8911</strain>
    </source>
</reference>
<evidence type="ECO:0000259" key="5">
    <source>
        <dbReference type="Pfam" id="PF05199"/>
    </source>
</evidence>
<organism evidence="6 7">
    <name type="scientific">Jeotgalicoccus aerolatus</name>
    <dbReference type="NCBI Taxonomy" id="709510"/>
    <lineage>
        <taxon>Bacteria</taxon>
        <taxon>Bacillati</taxon>
        <taxon>Bacillota</taxon>
        <taxon>Bacilli</taxon>
        <taxon>Bacillales</taxon>
        <taxon>Staphylococcaceae</taxon>
        <taxon>Jeotgalicoccus</taxon>
    </lineage>
</organism>
<dbReference type="PANTHER" id="PTHR46056">
    <property type="entry name" value="LONG-CHAIN-ALCOHOL OXIDASE"/>
    <property type="match status" value="1"/>
</dbReference>
<evidence type="ECO:0000256" key="2">
    <source>
        <dbReference type="ARBA" id="ARBA00022630"/>
    </source>
</evidence>
<proteinExistence type="inferred from homology"/>
<comment type="similarity">
    <text evidence="1">Belongs to the GMC oxidoreductase family.</text>
</comment>
<keyword evidence="3" id="KW-0274">FAD</keyword>
<protein>
    <submittedName>
        <fullName evidence="6">Gluconate 2-dehydrogenase alpha chain</fullName>
    </submittedName>
</protein>
<dbReference type="AlphaFoldDB" id="A0A1G8YEZ2"/>
<dbReference type="EMBL" id="FNFI01000004">
    <property type="protein sequence ID" value="SDK00795.1"/>
    <property type="molecule type" value="Genomic_DNA"/>
</dbReference>
<accession>A0A1G8YEZ2</accession>
<dbReference type="InterPro" id="IPR007867">
    <property type="entry name" value="GMC_OxRtase_C"/>
</dbReference>
<sequence length="103" mass="11171">MGATETVRRELTEHFDIFPAHNDHIVGGTIIGADPETSVVNNYLQMWDEDNVFVIGGSNFPHNGGYNPTGTVGAFAYRAAEGIKMYLEDNRQLAEAGEVTGAI</sequence>
<keyword evidence="2" id="KW-0285">Flavoprotein</keyword>
<dbReference type="Pfam" id="PF05199">
    <property type="entry name" value="GMC_oxred_C"/>
    <property type="match status" value="1"/>
</dbReference>
<dbReference type="InterPro" id="IPR036188">
    <property type="entry name" value="FAD/NAD-bd_sf"/>
</dbReference>
<dbReference type="STRING" id="586411.SAMN05216187_10474"/>
<evidence type="ECO:0000313" key="7">
    <source>
        <dbReference type="Proteomes" id="UP000242700"/>
    </source>
</evidence>
<dbReference type="Proteomes" id="UP000242700">
    <property type="component" value="Unassembled WGS sequence"/>
</dbReference>
<evidence type="ECO:0000256" key="1">
    <source>
        <dbReference type="ARBA" id="ARBA00010790"/>
    </source>
</evidence>
<keyword evidence="4" id="KW-0560">Oxidoreductase</keyword>
<name>A0A1G8YEZ2_9STAP</name>
<dbReference type="PANTHER" id="PTHR46056:SF12">
    <property type="entry name" value="LONG-CHAIN-ALCOHOL OXIDASE"/>
    <property type="match status" value="1"/>
</dbReference>
<dbReference type="SUPFAM" id="SSF51905">
    <property type="entry name" value="FAD/NAD(P)-binding domain"/>
    <property type="match status" value="1"/>
</dbReference>